<dbReference type="InterPro" id="IPR050512">
    <property type="entry name" value="Sulf_AdTrans/APS_kinase"/>
</dbReference>
<comment type="caution">
    <text evidence="6">Lacks conserved residue(s) required for the propagation of feature annotation.</text>
</comment>
<evidence type="ECO:0000259" key="8">
    <source>
        <dbReference type="SMART" id="SM00382"/>
    </source>
</evidence>
<comment type="caution">
    <text evidence="9">The sequence shown here is derived from an EMBL/GenBank/DDBJ whole genome shotgun (WGS) entry which is preliminary data.</text>
</comment>
<evidence type="ECO:0000256" key="2">
    <source>
        <dbReference type="ARBA" id="ARBA00012121"/>
    </source>
</evidence>
<proteinExistence type="inferred from homology"/>
<evidence type="ECO:0000259" key="7">
    <source>
        <dbReference type="SMART" id="SM00226"/>
    </source>
</evidence>
<dbReference type="Pfam" id="PF01583">
    <property type="entry name" value="APS_kinase"/>
    <property type="match status" value="1"/>
</dbReference>
<dbReference type="RefSeq" id="WP_344112238.1">
    <property type="nucleotide sequence ID" value="NZ_BAAAOR010000021.1"/>
</dbReference>
<dbReference type="InterPro" id="IPR015947">
    <property type="entry name" value="PUA-like_sf"/>
</dbReference>
<dbReference type="InterPro" id="IPR027417">
    <property type="entry name" value="P-loop_NTPase"/>
</dbReference>
<accession>A0ABN2AIX4</accession>
<protein>
    <recommendedName>
        <fullName evidence="2 6">Adenylyl-sulfate kinase</fullName>
        <ecNumber evidence="2 6">2.7.1.25</ecNumber>
    </recommendedName>
    <alternativeName>
        <fullName evidence="6">APS kinase</fullName>
    </alternativeName>
    <alternativeName>
        <fullName evidence="6">ATP adenosine-5'-phosphosulfate 3'-phosphotransferase</fullName>
    </alternativeName>
    <alternativeName>
        <fullName evidence="6">Adenosine-5'-phosphosulfate kinase</fullName>
    </alternativeName>
</protein>
<dbReference type="EC" id="2.7.1.25" evidence="2 6"/>
<dbReference type="NCBIfam" id="TIGR00455">
    <property type="entry name" value="apsK"/>
    <property type="match status" value="1"/>
</dbReference>
<dbReference type="InterPro" id="IPR059117">
    <property type="entry name" value="APS_kinase_dom"/>
</dbReference>
<evidence type="ECO:0000256" key="4">
    <source>
        <dbReference type="ARBA" id="ARBA00022741"/>
    </source>
</evidence>
<dbReference type="Gene3D" id="3.40.50.2300">
    <property type="match status" value="1"/>
</dbReference>
<dbReference type="SUPFAM" id="SSF88697">
    <property type="entry name" value="PUA domain-like"/>
    <property type="match status" value="1"/>
</dbReference>
<comment type="similarity">
    <text evidence="6">Belongs to the APS kinase family.</text>
</comment>
<keyword evidence="6" id="KW-0418">Kinase</keyword>
<dbReference type="HAMAP" id="MF_00065">
    <property type="entry name" value="Adenylyl_sulf_kinase"/>
    <property type="match status" value="1"/>
</dbReference>
<keyword evidence="3 6" id="KW-0808">Transferase</keyword>
<evidence type="ECO:0000256" key="6">
    <source>
        <dbReference type="HAMAP-Rule" id="MF_00065"/>
    </source>
</evidence>
<comment type="function">
    <text evidence="6">Catalyzes the synthesis of activated sulfate.</text>
</comment>
<keyword evidence="4 6" id="KW-0547">Nucleotide-binding</keyword>
<dbReference type="InterPro" id="IPR002891">
    <property type="entry name" value="APS"/>
</dbReference>
<sequence>MPPPPLPQHCPTQRELDDLELLTSGAAAPIRGFNEPGSPLTLSLPDDLVTHLDGGDEIELVDPEGLPLARVSSVLRGLAVTPLTHAQFGPFRRLHLTPAAVREQYAGRTFVPVTDLMTDVQVEQLRGLGPVVLVALVGTGTPAVSPVGLLRATLRVAETIGAAVVAVPLADHASLADPALRISVLASYADTDPVVELAYGGHLLPELADIAAAERPRPDQQGLVLFFTGLSGSGKSTLAQALMDRLLEQGGRSLTSLDGDVVRRNLSAGLTFSREDRETNIRRIGWVAAEIARHGGLAVCSPIAPFDETRRQVRAMVERAGGAFFLVHVATPLEECERRDRKGLYAKARRGEIPEFTGISSPYEEPLDADVRVDTTGRSIEDALEDVVVALREAGYVDLTAPDAPPAPEPVPEPAPVPVPDISEEVAEEVAGARTSTAGSRPLRVLFVCTANICRSPYMELRSRSLAGSGSGIEFASAGTHGFDAHPVDRTMAAVLAERGVSSDLISGFASRPLTDDLIDAADLVLTAEATHRQFVLEEVPGAFRKAFTLGQFAESVARVAPDLRGAELVTAVGHRRAGTADHHDIRDPYRRGKAAAEVSADQIDALLQAVLRRLAVPSTAEAGER</sequence>
<dbReference type="NCBIfam" id="NF003013">
    <property type="entry name" value="PRK03846.1"/>
    <property type="match status" value="1"/>
</dbReference>
<gene>
    <name evidence="6" type="primary">cysC</name>
    <name evidence="9" type="ORF">GCM10009788_24820</name>
</gene>
<feature type="domain" description="Phosphotyrosine protein phosphatase I" evidence="7">
    <location>
        <begin position="443"/>
        <end position="614"/>
    </location>
</feature>
<feature type="binding site" evidence="6">
    <location>
        <begin position="229"/>
        <end position="236"/>
    </location>
    <ligand>
        <name>ATP</name>
        <dbReference type="ChEBI" id="CHEBI:30616"/>
    </ligand>
</feature>
<evidence type="ECO:0000313" key="9">
    <source>
        <dbReference type="EMBL" id="GAA1520046.1"/>
    </source>
</evidence>
<dbReference type="CDD" id="cd02027">
    <property type="entry name" value="APSK"/>
    <property type="match status" value="1"/>
</dbReference>
<organism evidence="9 10">
    <name type="scientific">Nocardioides humi</name>
    <dbReference type="NCBI Taxonomy" id="449461"/>
    <lineage>
        <taxon>Bacteria</taxon>
        <taxon>Bacillati</taxon>
        <taxon>Actinomycetota</taxon>
        <taxon>Actinomycetes</taxon>
        <taxon>Propionibacteriales</taxon>
        <taxon>Nocardioidaceae</taxon>
        <taxon>Nocardioides</taxon>
    </lineage>
</organism>
<name>A0ABN2AIX4_9ACTN</name>
<evidence type="ECO:0000256" key="3">
    <source>
        <dbReference type="ARBA" id="ARBA00022679"/>
    </source>
</evidence>
<dbReference type="Proteomes" id="UP001500842">
    <property type="component" value="Unassembled WGS sequence"/>
</dbReference>
<dbReference type="SMART" id="SM00382">
    <property type="entry name" value="AAA"/>
    <property type="match status" value="1"/>
</dbReference>
<dbReference type="EMBL" id="BAAAOR010000021">
    <property type="protein sequence ID" value="GAA1520046.1"/>
    <property type="molecule type" value="Genomic_DNA"/>
</dbReference>
<comment type="catalytic activity">
    <reaction evidence="1 6">
        <text>adenosine 5'-phosphosulfate + ATP = 3'-phosphoadenylyl sulfate + ADP + H(+)</text>
        <dbReference type="Rhea" id="RHEA:24152"/>
        <dbReference type="ChEBI" id="CHEBI:15378"/>
        <dbReference type="ChEBI" id="CHEBI:30616"/>
        <dbReference type="ChEBI" id="CHEBI:58243"/>
        <dbReference type="ChEBI" id="CHEBI:58339"/>
        <dbReference type="ChEBI" id="CHEBI:456216"/>
        <dbReference type="EC" id="2.7.1.25"/>
    </reaction>
</comment>
<dbReference type="Pfam" id="PF01451">
    <property type="entry name" value="LMWPc"/>
    <property type="match status" value="1"/>
</dbReference>
<dbReference type="InterPro" id="IPR023485">
    <property type="entry name" value="Ptyr_pPase"/>
</dbReference>
<dbReference type="SMART" id="SM00226">
    <property type="entry name" value="LMWPc"/>
    <property type="match status" value="1"/>
</dbReference>
<evidence type="ECO:0000313" key="10">
    <source>
        <dbReference type="Proteomes" id="UP001500842"/>
    </source>
</evidence>
<dbReference type="InterPro" id="IPR003593">
    <property type="entry name" value="AAA+_ATPase"/>
</dbReference>
<dbReference type="SUPFAM" id="SSF52540">
    <property type="entry name" value="P-loop containing nucleoside triphosphate hydrolases"/>
    <property type="match status" value="1"/>
</dbReference>
<dbReference type="InterPro" id="IPR036196">
    <property type="entry name" value="Ptyr_pPase_sf"/>
</dbReference>
<comment type="pathway">
    <text evidence="6">Sulfur metabolism; hydrogen sulfide biosynthesis; sulfite from sulfate: step 2/3.</text>
</comment>
<keyword evidence="10" id="KW-1185">Reference proteome</keyword>
<dbReference type="Gene3D" id="3.40.50.300">
    <property type="entry name" value="P-loop containing nucleotide triphosphate hydrolases"/>
    <property type="match status" value="1"/>
</dbReference>
<evidence type="ECO:0000256" key="5">
    <source>
        <dbReference type="ARBA" id="ARBA00022840"/>
    </source>
</evidence>
<evidence type="ECO:0000256" key="1">
    <source>
        <dbReference type="ARBA" id="ARBA00001823"/>
    </source>
</evidence>
<keyword evidence="5 6" id="KW-0067">ATP-binding</keyword>
<feature type="domain" description="AAA+ ATPase" evidence="8">
    <location>
        <begin position="221"/>
        <end position="480"/>
    </location>
</feature>
<reference evidence="9 10" key="1">
    <citation type="journal article" date="2019" name="Int. J. Syst. Evol. Microbiol.">
        <title>The Global Catalogue of Microorganisms (GCM) 10K type strain sequencing project: providing services to taxonomists for standard genome sequencing and annotation.</title>
        <authorList>
            <consortium name="The Broad Institute Genomics Platform"/>
            <consortium name="The Broad Institute Genome Sequencing Center for Infectious Disease"/>
            <person name="Wu L."/>
            <person name="Ma J."/>
        </authorList>
    </citation>
    <scope>NUCLEOTIDE SEQUENCE [LARGE SCALE GENOMIC DNA]</scope>
    <source>
        <strain evidence="9 10">JCM 14942</strain>
    </source>
</reference>
<keyword evidence="6" id="KW-0597">Phosphoprotein</keyword>
<dbReference type="SUPFAM" id="SSF52788">
    <property type="entry name" value="Phosphotyrosine protein phosphatases I"/>
    <property type="match status" value="1"/>
</dbReference>
<dbReference type="PANTHER" id="PTHR42700:SF1">
    <property type="entry name" value="SULFATE ADENYLYLTRANSFERASE"/>
    <property type="match status" value="1"/>
</dbReference>
<dbReference type="PANTHER" id="PTHR42700">
    <property type="entry name" value="SULFATE ADENYLYLTRANSFERASE"/>
    <property type="match status" value="1"/>
</dbReference>